<dbReference type="PANTHER" id="PTHR47756">
    <property type="entry name" value="BLL6612 PROTEIN-RELATED"/>
    <property type="match status" value="1"/>
</dbReference>
<accession>A0ABX1RZP5</accession>
<dbReference type="PANTHER" id="PTHR47756:SF2">
    <property type="entry name" value="BLL6612 PROTEIN"/>
    <property type="match status" value="1"/>
</dbReference>
<dbReference type="SUPFAM" id="SSF88946">
    <property type="entry name" value="Sigma2 domain of RNA polymerase sigma factors"/>
    <property type="match status" value="1"/>
</dbReference>
<dbReference type="InterPro" id="IPR011990">
    <property type="entry name" value="TPR-like_helical_dom_sf"/>
</dbReference>
<dbReference type="InterPro" id="IPR013325">
    <property type="entry name" value="RNA_pol_sigma_r2"/>
</dbReference>
<evidence type="ECO:0000259" key="1">
    <source>
        <dbReference type="Pfam" id="PF04542"/>
    </source>
</evidence>
<dbReference type="RefSeq" id="WP_169675703.1">
    <property type="nucleotide sequence ID" value="NZ_JABBHF010000010.1"/>
</dbReference>
<evidence type="ECO:0000313" key="3">
    <source>
        <dbReference type="EMBL" id="NMH89070.1"/>
    </source>
</evidence>
<keyword evidence="4" id="KW-1185">Reference proteome</keyword>
<dbReference type="InterPro" id="IPR013324">
    <property type="entry name" value="RNA_pol_sigma_r3/r4-like"/>
</dbReference>
<name>A0ABX1RZP5_9FLAO</name>
<dbReference type="Gene3D" id="1.25.40.10">
    <property type="entry name" value="Tetratricopeptide repeat domain"/>
    <property type="match status" value="1"/>
</dbReference>
<gene>
    <name evidence="3" type="ORF">HHX25_16280</name>
</gene>
<feature type="domain" description="DUF6596" evidence="2">
    <location>
        <begin position="185"/>
        <end position="286"/>
    </location>
</feature>
<dbReference type="SUPFAM" id="SSF88659">
    <property type="entry name" value="Sigma3 and sigma4 domains of RNA polymerase sigma factors"/>
    <property type="match status" value="1"/>
</dbReference>
<dbReference type="Proteomes" id="UP000746690">
    <property type="component" value="Unassembled WGS sequence"/>
</dbReference>
<dbReference type="EMBL" id="JABBHF010000010">
    <property type="protein sequence ID" value="NMH89070.1"/>
    <property type="molecule type" value="Genomic_DNA"/>
</dbReference>
<organism evidence="3 4">
    <name type="scientific">Flavivirga algicola</name>
    <dbReference type="NCBI Taxonomy" id="2729136"/>
    <lineage>
        <taxon>Bacteria</taxon>
        <taxon>Pseudomonadati</taxon>
        <taxon>Bacteroidota</taxon>
        <taxon>Flavobacteriia</taxon>
        <taxon>Flavobacteriales</taxon>
        <taxon>Flavobacteriaceae</taxon>
        <taxon>Flavivirga</taxon>
    </lineage>
</organism>
<dbReference type="InterPro" id="IPR046531">
    <property type="entry name" value="DUF6596"/>
</dbReference>
<feature type="domain" description="RNA polymerase sigma-70 region 2" evidence="1">
    <location>
        <begin position="17"/>
        <end position="84"/>
    </location>
</feature>
<proteinExistence type="predicted"/>
<reference evidence="3 4" key="1">
    <citation type="submission" date="2020-04" db="EMBL/GenBank/DDBJ databases">
        <title>A Flavivirga sp. nov.</title>
        <authorList>
            <person name="Sun X."/>
        </authorList>
    </citation>
    <scope>NUCLEOTIDE SEQUENCE [LARGE SCALE GENOMIC DNA]</scope>
    <source>
        <strain evidence="3 4">Y03</strain>
    </source>
</reference>
<dbReference type="Pfam" id="PF04542">
    <property type="entry name" value="Sigma70_r2"/>
    <property type="match status" value="1"/>
</dbReference>
<dbReference type="InterPro" id="IPR014284">
    <property type="entry name" value="RNA_pol_sigma-70_dom"/>
</dbReference>
<dbReference type="Gene3D" id="1.10.1740.10">
    <property type="match status" value="1"/>
</dbReference>
<dbReference type="SUPFAM" id="SSF48452">
    <property type="entry name" value="TPR-like"/>
    <property type="match status" value="1"/>
</dbReference>
<comment type="caution">
    <text evidence="3">The sequence shown here is derived from an EMBL/GenBank/DDBJ whole genome shotgun (WGS) entry which is preliminary data.</text>
</comment>
<evidence type="ECO:0000313" key="4">
    <source>
        <dbReference type="Proteomes" id="UP000746690"/>
    </source>
</evidence>
<dbReference type="NCBIfam" id="TIGR02937">
    <property type="entry name" value="sigma70-ECF"/>
    <property type="match status" value="1"/>
</dbReference>
<dbReference type="Pfam" id="PF20239">
    <property type="entry name" value="DUF6596"/>
    <property type="match status" value="1"/>
</dbReference>
<dbReference type="InterPro" id="IPR007627">
    <property type="entry name" value="RNA_pol_sigma70_r2"/>
</dbReference>
<sequence length="419" mass="48481">MNKKNQEDSKTLTEHFFRTEYGKMVSVITKYLGTENIETAEDIVQETLLKAVDYWQHHGIPDHPKAWLYTTAKNLTINILKRRKQHWKFKTIQQNKIQIENLEISESLISDEQLKMMFVCCHPSISKKSQITLILKILCGFSISEIASAFFTSNETINKRLVRGRRQLRENYIDFYSPQHINDNLPVVLKIIYLIFNEGYSPTQKNELIRYDLCLESIRLCKILVSSSIIDNKFDCYALLALMYLNASRFNSRMNSANEIVEMDMQDRSRWDQELINSGIYYLNKATEKKQLSEYLILATISANHCIAPSFDKTNWKEILSLYNALIELNKTPVALLNRSIALSKVKGSNSAILELEKLASQTDIAKNHLFHATLSEFYKKENLIQKAIISLREAIKLSKNKRDTALLEKKLKGLVPIS</sequence>
<protein>
    <submittedName>
        <fullName evidence="3">Sigma-70 family RNA polymerase sigma factor</fullName>
    </submittedName>
</protein>
<evidence type="ECO:0000259" key="2">
    <source>
        <dbReference type="Pfam" id="PF20239"/>
    </source>
</evidence>